<dbReference type="OrthoDB" id="6366357at2759"/>
<dbReference type="PANTHER" id="PTHR47890:SF1">
    <property type="entry name" value="LD24308P"/>
    <property type="match status" value="1"/>
</dbReference>
<sequence length="118" mass="13227">MNLGQSSWITPKKQFLNAGWIFEDRNNPDYGELKIHSTITTNKFVKFRASDLKKDAGQSTVSFFDGRQTVMYKSLLGGVGLVHRGPPGFGGHLALKVFDFDMSPYFNIIDDNSHPSLD</sequence>
<gene>
    <name evidence="1" type="ORF">G9C98_000065</name>
</gene>
<accession>A0A8J5RAP0</accession>
<evidence type="ECO:0000313" key="2">
    <source>
        <dbReference type="Proteomes" id="UP000729913"/>
    </source>
</evidence>
<dbReference type="EMBL" id="JAAOIC020000003">
    <property type="protein sequence ID" value="KAG8042074.1"/>
    <property type="molecule type" value="Genomic_DNA"/>
</dbReference>
<organism evidence="1 2">
    <name type="scientific">Cotesia typhae</name>
    <dbReference type="NCBI Taxonomy" id="2053667"/>
    <lineage>
        <taxon>Eukaryota</taxon>
        <taxon>Metazoa</taxon>
        <taxon>Ecdysozoa</taxon>
        <taxon>Arthropoda</taxon>
        <taxon>Hexapoda</taxon>
        <taxon>Insecta</taxon>
        <taxon>Pterygota</taxon>
        <taxon>Neoptera</taxon>
        <taxon>Endopterygota</taxon>
        <taxon>Hymenoptera</taxon>
        <taxon>Apocrita</taxon>
        <taxon>Ichneumonoidea</taxon>
        <taxon>Braconidae</taxon>
        <taxon>Microgastrinae</taxon>
        <taxon>Cotesia</taxon>
    </lineage>
</organism>
<reference evidence="1" key="1">
    <citation type="submission" date="2020-03" db="EMBL/GenBank/DDBJ databases">
        <authorList>
            <person name="Chebbi M.A."/>
            <person name="Drezen J.M."/>
        </authorList>
    </citation>
    <scope>NUCLEOTIDE SEQUENCE</scope>
    <source>
        <tissue evidence="1">Whole body</tissue>
    </source>
</reference>
<name>A0A8J5RAP0_9HYME</name>
<dbReference type="Proteomes" id="UP000729913">
    <property type="component" value="Unassembled WGS sequence"/>
</dbReference>
<proteinExistence type="predicted"/>
<evidence type="ECO:0000313" key="1">
    <source>
        <dbReference type="EMBL" id="KAG8042074.1"/>
    </source>
</evidence>
<keyword evidence="2" id="KW-1185">Reference proteome</keyword>
<reference evidence="1" key="2">
    <citation type="submission" date="2021-04" db="EMBL/GenBank/DDBJ databases">
        <title>Genome-wide patterns of bracovirus chromosomal integration into multiple host tissues during parasitism.</title>
        <authorList>
            <person name="Chebbi M.A.C."/>
        </authorList>
    </citation>
    <scope>NUCLEOTIDE SEQUENCE</scope>
    <source>
        <tissue evidence="1">Whole body</tissue>
    </source>
</reference>
<comment type="caution">
    <text evidence="1">The sequence shown here is derived from an EMBL/GenBank/DDBJ whole genome shotgun (WGS) entry which is preliminary data.</text>
</comment>
<protein>
    <submittedName>
        <fullName evidence="1">Uncharacterized protein</fullName>
    </submittedName>
</protein>
<dbReference type="PANTHER" id="PTHR47890">
    <property type="entry name" value="LD24308P"/>
    <property type="match status" value="1"/>
</dbReference>
<dbReference type="AlphaFoldDB" id="A0A8J5RAP0"/>